<protein>
    <recommendedName>
        <fullName evidence="3">SMI1/KNR4 family protein</fullName>
    </recommendedName>
</protein>
<reference evidence="1 2" key="2">
    <citation type="submission" date="2018-12" db="EMBL/GenBank/DDBJ databases">
        <title>Nakamurella antarcticus sp. nov., isolated from Antarctica South Shetland Islands soil.</title>
        <authorList>
            <person name="Peng F."/>
        </authorList>
    </citation>
    <scope>NUCLEOTIDE SEQUENCE [LARGE SCALE GENOMIC DNA]</scope>
    <source>
        <strain evidence="1 2">S14-144</strain>
    </source>
</reference>
<dbReference type="EMBL" id="CP034170">
    <property type="protein sequence ID" value="AZI58819.1"/>
    <property type="molecule type" value="Genomic_DNA"/>
</dbReference>
<evidence type="ECO:0000313" key="1">
    <source>
        <dbReference type="EMBL" id="AZI58819.1"/>
    </source>
</evidence>
<name>A0A3G8ZNE4_9ACTN</name>
<keyword evidence="2" id="KW-1185">Reference proteome</keyword>
<dbReference type="AlphaFoldDB" id="A0A3G8ZNE4"/>
<dbReference type="RefSeq" id="WP_124799723.1">
    <property type="nucleotide sequence ID" value="NZ_CP034170.1"/>
</dbReference>
<dbReference type="KEGG" id="nak:EH165_12410"/>
<reference evidence="1 2" key="1">
    <citation type="submission" date="2018-11" db="EMBL/GenBank/DDBJ databases">
        <authorList>
            <person name="Da X."/>
        </authorList>
    </citation>
    <scope>NUCLEOTIDE SEQUENCE [LARGE SCALE GENOMIC DNA]</scope>
    <source>
        <strain evidence="1 2">S14-144</strain>
    </source>
</reference>
<organism evidence="1 2">
    <name type="scientific">Nakamurella antarctica</name>
    <dbReference type="NCBI Taxonomy" id="1902245"/>
    <lineage>
        <taxon>Bacteria</taxon>
        <taxon>Bacillati</taxon>
        <taxon>Actinomycetota</taxon>
        <taxon>Actinomycetes</taxon>
        <taxon>Nakamurellales</taxon>
        <taxon>Nakamurellaceae</taxon>
        <taxon>Nakamurella</taxon>
    </lineage>
</organism>
<evidence type="ECO:0008006" key="3">
    <source>
        <dbReference type="Google" id="ProtNLM"/>
    </source>
</evidence>
<dbReference type="OrthoDB" id="9776746at2"/>
<accession>A0A3G8ZNE4</accession>
<evidence type="ECO:0000313" key="2">
    <source>
        <dbReference type="Proteomes" id="UP000268084"/>
    </source>
</evidence>
<gene>
    <name evidence="1" type="ORF">EH165_12410</name>
</gene>
<sequence>MATEIFDNTKAGWKNLIGFLIILKREILKFENPLLIGDTLPELGATSDDLKQFASICDNTPAEFNEWITLSNGWYNICFNFSLFSLSEVIRASEAIKFDEVLEVLLDEEPELDPSLLFVVGRDPMDGEYLLVSSNPGDPRAYWVGDGDINEFPSFIYAFNWIAMLHQVDLEDFKTAGAKPVQSGT</sequence>
<proteinExistence type="predicted"/>
<dbReference type="Proteomes" id="UP000268084">
    <property type="component" value="Chromosome"/>
</dbReference>